<protein>
    <submittedName>
        <fullName evidence="1">Uncharacterized protein</fullName>
    </submittedName>
</protein>
<dbReference type="EMBL" id="LLXJ01000379">
    <property type="protein sequence ID" value="PKC10476.1"/>
    <property type="molecule type" value="Genomic_DNA"/>
</dbReference>
<sequence length="204" mass="23545">MPVRPIPQGIWEVGTFRGDNRNISHMLICSICTTKTTTVTWLIWIFKRLGCYIEKRNHIGRIAKSNSLVKEAANNLILILTKFIQNGPTWEMMMATGNKRPRIREGSLGNLHFRSPNGIKRIHGDVELGYYSSFNKKILETSKFLLEDYEVFQGSLMTTKDIITLRNLDFSSDYSEEADNFYNPDNYIRTSDGCRQPKILMKRG</sequence>
<dbReference type="Proteomes" id="UP000232722">
    <property type="component" value="Unassembled WGS sequence"/>
</dbReference>
<accession>A0A2N0PUN1</accession>
<comment type="caution">
    <text evidence="1">The sequence shown here is derived from an EMBL/GenBank/DDBJ whole genome shotgun (WGS) entry which is preliminary data.</text>
</comment>
<evidence type="ECO:0000313" key="1">
    <source>
        <dbReference type="EMBL" id="PKC10476.1"/>
    </source>
</evidence>
<dbReference type="AlphaFoldDB" id="A0A2N0PUN1"/>
<reference evidence="1 2" key="1">
    <citation type="submission" date="2016-04" db="EMBL/GenBank/DDBJ databases">
        <title>Genome analyses suggest a sexual origin of heterokaryosis in a supposedly ancient asexual fungus.</title>
        <authorList>
            <person name="Ropars J."/>
            <person name="Sedzielewska K."/>
            <person name="Noel J."/>
            <person name="Charron P."/>
            <person name="Farinelli L."/>
            <person name="Marton T."/>
            <person name="Kruger M."/>
            <person name="Pelin A."/>
            <person name="Brachmann A."/>
            <person name="Corradi N."/>
        </authorList>
    </citation>
    <scope>NUCLEOTIDE SEQUENCE [LARGE SCALE GENOMIC DNA]</scope>
    <source>
        <strain evidence="1 2">A5</strain>
    </source>
</reference>
<gene>
    <name evidence="1" type="ORF">RhiirA5_498418</name>
</gene>
<name>A0A2N0PUN1_9GLOM</name>
<dbReference type="VEuPathDB" id="FungiDB:RhiirFUN_016378"/>
<evidence type="ECO:0000313" key="2">
    <source>
        <dbReference type="Proteomes" id="UP000232722"/>
    </source>
</evidence>
<proteinExistence type="predicted"/>
<reference evidence="1 2" key="2">
    <citation type="submission" date="2017-09" db="EMBL/GenBank/DDBJ databases">
        <title>Extensive intraspecific genome diversity in a model arbuscular mycorrhizal fungus.</title>
        <authorList>
            <person name="Chen E.C."/>
            <person name="Morin E."/>
            <person name="Beaudet D."/>
            <person name="Noel J."/>
            <person name="Ndikumana S."/>
            <person name="Charron P."/>
            <person name="St-Onge C."/>
            <person name="Giorgi J."/>
            <person name="Grigoriev I.V."/>
            <person name="Roux C."/>
            <person name="Martin F.M."/>
            <person name="Corradi N."/>
        </authorList>
    </citation>
    <scope>NUCLEOTIDE SEQUENCE [LARGE SCALE GENOMIC DNA]</scope>
    <source>
        <strain evidence="1 2">A5</strain>
    </source>
</reference>
<organism evidence="1 2">
    <name type="scientific">Rhizophagus irregularis</name>
    <dbReference type="NCBI Taxonomy" id="588596"/>
    <lineage>
        <taxon>Eukaryota</taxon>
        <taxon>Fungi</taxon>
        <taxon>Fungi incertae sedis</taxon>
        <taxon>Mucoromycota</taxon>
        <taxon>Glomeromycotina</taxon>
        <taxon>Glomeromycetes</taxon>
        <taxon>Glomerales</taxon>
        <taxon>Glomeraceae</taxon>
        <taxon>Rhizophagus</taxon>
    </lineage>
</organism>